<accession>A0AAV0UW72</accession>
<evidence type="ECO:0000256" key="6">
    <source>
        <dbReference type="ARBA" id="ARBA00022842"/>
    </source>
</evidence>
<dbReference type="PANTHER" id="PTHR13832:SF803">
    <property type="entry name" value="PROTEIN PHOSPHATASE 1G"/>
    <property type="match status" value="1"/>
</dbReference>
<organism evidence="12 13">
    <name type="scientific">Peronospora destructor</name>
    <dbReference type="NCBI Taxonomy" id="86335"/>
    <lineage>
        <taxon>Eukaryota</taxon>
        <taxon>Sar</taxon>
        <taxon>Stramenopiles</taxon>
        <taxon>Oomycota</taxon>
        <taxon>Peronosporomycetes</taxon>
        <taxon>Peronosporales</taxon>
        <taxon>Peronosporaceae</taxon>
        <taxon>Peronospora</taxon>
    </lineage>
</organism>
<evidence type="ECO:0000256" key="2">
    <source>
        <dbReference type="ARBA" id="ARBA00006702"/>
    </source>
</evidence>
<dbReference type="Proteomes" id="UP001162029">
    <property type="component" value="Unassembled WGS sequence"/>
</dbReference>
<evidence type="ECO:0000256" key="4">
    <source>
        <dbReference type="ARBA" id="ARBA00022723"/>
    </source>
</evidence>
<comment type="similarity">
    <text evidence="2">Belongs to the PP2C family.</text>
</comment>
<dbReference type="SUPFAM" id="SSF81606">
    <property type="entry name" value="PP2C-like"/>
    <property type="match status" value="1"/>
</dbReference>
<evidence type="ECO:0000256" key="10">
    <source>
        <dbReference type="ARBA" id="ARBA00048336"/>
    </source>
</evidence>
<evidence type="ECO:0000256" key="8">
    <source>
        <dbReference type="ARBA" id="ARBA00023211"/>
    </source>
</evidence>
<keyword evidence="5" id="KW-0378">Hydrolase</keyword>
<protein>
    <recommendedName>
        <fullName evidence="3">protein-serine/threonine phosphatase</fullName>
        <ecNumber evidence="3">3.1.3.16</ecNumber>
    </recommendedName>
</protein>
<dbReference type="PANTHER" id="PTHR13832">
    <property type="entry name" value="PROTEIN PHOSPHATASE 2C"/>
    <property type="match status" value="1"/>
</dbReference>
<keyword evidence="7" id="KW-0904">Protein phosphatase</keyword>
<dbReference type="InterPro" id="IPR036457">
    <property type="entry name" value="PPM-type-like_dom_sf"/>
</dbReference>
<keyword evidence="6" id="KW-0460">Magnesium</keyword>
<comment type="cofactor">
    <cofactor evidence="1">
        <name>Mn(2+)</name>
        <dbReference type="ChEBI" id="CHEBI:29035"/>
    </cofactor>
</comment>
<dbReference type="AlphaFoldDB" id="A0AAV0UW72"/>
<dbReference type="SMART" id="SM00332">
    <property type="entry name" value="PP2Cc"/>
    <property type="match status" value="1"/>
</dbReference>
<keyword evidence="13" id="KW-1185">Reference proteome</keyword>
<comment type="catalytic activity">
    <reaction evidence="9">
        <text>O-phospho-L-seryl-[protein] + H2O = L-seryl-[protein] + phosphate</text>
        <dbReference type="Rhea" id="RHEA:20629"/>
        <dbReference type="Rhea" id="RHEA-COMP:9863"/>
        <dbReference type="Rhea" id="RHEA-COMP:11604"/>
        <dbReference type="ChEBI" id="CHEBI:15377"/>
        <dbReference type="ChEBI" id="CHEBI:29999"/>
        <dbReference type="ChEBI" id="CHEBI:43474"/>
        <dbReference type="ChEBI" id="CHEBI:83421"/>
        <dbReference type="EC" id="3.1.3.16"/>
    </reaction>
</comment>
<keyword evidence="4" id="KW-0479">Metal-binding</keyword>
<evidence type="ECO:0000256" key="1">
    <source>
        <dbReference type="ARBA" id="ARBA00001936"/>
    </source>
</evidence>
<sequence>MYNLFPFSSSSSDLLFQVPNSSILIKTFLKLSVNNKRLLEEQNDEQNDEQIGHLSLQITQLKQARERKRIENAGGYVTDGRVNGDLSVSRALGDFRYKSCATLPAEQQQVSAEPDIEVHKIDKTEEFLVLACDGIWDVMSNDKVCDYIRQFMNKGETDLRLMAGEILDNCLQAGSRDNMSVVIVKFHGAKVGEGGGVATIREERARLEQH</sequence>
<evidence type="ECO:0000256" key="5">
    <source>
        <dbReference type="ARBA" id="ARBA00022801"/>
    </source>
</evidence>
<evidence type="ECO:0000259" key="11">
    <source>
        <dbReference type="PROSITE" id="PS51746"/>
    </source>
</evidence>
<dbReference type="GO" id="GO:0046872">
    <property type="term" value="F:metal ion binding"/>
    <property type="evidence" value="ECO:0007669"/>
    <property type="project" value="UniProtKB-KW"/>
</dbReference>
<name>A0AAV0UW72_9STRA</name>
<evidence type="ECO:0000256" key="3">
    <source>
        <dbReference type="ARBA" id="ARBA00013081"/>
    </source>
</evidence>
<dbReference type="Gene3D" id="3.60.40.10">
    <property type="entry name" value="PPM-type phosphatase domain"/>
    <property type="match status" value="1"/>
</dbReference>
<evidence type="ECO:0000256" key="9">
    <source>
        <dbReference type="ARBA" id="ARBA00047761"/>
    </source>
</evidence>
<dbReference type="EC" id="3.1.3.16" evidence="3"/>
<evidence type="ECO:0000256" key="7">
    <source>
        <dbReference type="ARBA" id="ARBA00022912"/>
    </source>
</evidence>
<proteinExistence type="inferred from homology"/>
<dbReference type="GO" id="GO:0004722">
    <property type="term" value="F:protein serine/threonine phosphatase activity"/>
    <property type="evidence" value="ECO:0007669"/>
    <property type="project" value="UniProtKB-EC"/>
</dbReference>
<evidence type="ECO:0000313" key="13">
    <source>
        <dbReference type="Proteomes" id="UP001162029"/>
    </source>
</evidence>
<dbReference type="InterPro" id="IPR015655">
    <property type="entry name" value="PP2C"/>
</dbReference>
<gene>
    <name evidence="12" type="ORF">PDE001_LOCUS7707</name>
</gene>
<comment type="catalytic activity">
    <reaction evidence="10">
        <text>O-phospho-L-threonyl-[protein] + H2O = L-threonyl-[protein] + phosphate</text>
        <dbReference type="Rhea" id="RHEA:47004"/>
        <dbReference type="Rhea" id="RHEA-COMP:11060"/>
        <dbReference type="Rhea" id="RHEA-COMP:11605"/>
        <dbReference type="ChEBI" id="CHEBI:15377"/>
        <dbReference type="ChEBI" id="CHEBI:30013"/>
        <dbReference type="ChEBI" id="CHEBI:43474"/>
        <dbReference type="ChEBI" id="CHEBI:61977"/>
        <dbReference type="EC" id="3.1.3.16"/>
    </reaction>
</comment>
<keyword evidence="8" id="KW-0464">Manganese</keyword>
<reference evidence="12" key="1">
    <citation type="submission" date="2022-12" db="EMBL/GenBank/DDBJ databases">
        <authorList>
            <person name="Webb A."/>
        </authorList>
    </citation>
    <scope>NUCLEOTIDE SEQUENCE</scope>
    <source>
        <strain evidence="12">Pd1</strain>
    </source>
</reference>
<dbReference type="Pfam" id="PF00481">
    <property type="entry name" value="PP2C"/>
    <property type="match status" value="1"/>
</dbReference>
<evidence type="ECO:0000313" key="12">
    <source>
        <dbReference type="EMBL" id="CAI5741122.1"/>
    </source>
</evidence>
<dbReference type="EMBL" id="CANTFM010001565">
    <property type="protein sequence ID" value="CAI5741122.1"/>
    <property type="molecule type" value="Genomic_DNA"/>
</dbReference>
<comment type="caution">
    <text evidence="12">The sequence shown here is derived from an EMBL/GenBank/DDBJ whole genome shotgun (WGS) entry which is preliminary data.</text>
</comment>
<dbReference type="InterPro" id="IPR001932">
    <property type="entry name" value="PPM-type_phosphatase-like_dom"/>
</dbReference>
<dbReference type="CDD" id="cd00143">
    <property type="entry name" value="PP2Cc"/>
    <property type="match status" value="1"/>
</dbReference>
<dbReference type="PROSITE" id="PS51746">
    <property type="entry name" value="PPM_2"/>
    <property type="match status" value="1"/>
</dbReference>
<feature type="domain" description="PPM-type phosphatase" evidence="11">
    <location>
        <begin position="1"/>
        <end position="186"/>
    </location>
</feature>